<dbReference type="Pfam" id="PF00134">
    <property type="entry name" value="Cyclin_N"/>
    <property type="match status" value="1"/>
</dbReference>
<gene>
    <name evidence="2" type="ORF">TEA_020364</name>
</gene>
<protein>
    <recommendedName>
        <fullName evidence="1">Cyclin N-terminal domain-containing protein</fullName>
    </recommendedName>
</protein>
<dbReference type="Proteomes" id="UP000306102">
    <property type="component" value="Unassembled WGS sequence"/>
</dbReference>
<proteinExistence type="predicted"/>
<evidence type="ECO:0000313" key="3">
    <source>
        <dbReference type="Proteomes" id="UP000306102"/>
    </source>
</evidence>
<dbReference type="AlphaFoldDB" id="A0A4S4F1X5"/>
<dbReference type="InterPro" id="IPR036915">
    <property type="entry name" value="Cyclin-like_sf"/>
</dbReference>
<dbReference type="InterPro" id="IPR006671">
    <property type="entry name" value="Cyclin_N"/>
</dbReference>
<comment type="caution">
    <text evidence="2">The sequence shown here is derived from an EMBL/GenBank/DDBJ whole genome shotgun (WGS) entry which is preliminary data.</text>
</comment>
<name>A0A4S4F1X5_CAMSN</name>
<reference evidence="2 3" key="1">
    <citation type="journal article" date="2018" name="Proc. Natl. Acad. Sci. U.S.A.">
        <title>Draft genome sequence of Camellia sinensis var. sinensis provides insights into the evolution of the tea genome and tea quality.</title>
        <authorList>
            <person name="Wei C."/>
            <person name="Yang H."/>
            <person name="Wang S."/>
            <person name="Zhao J."/>
            <person name="Liu C."/>
            <person name="Gao L."/>
            <person name="Xia E."/>
            <person name="Lu Y."/>
            <person name="Tai Y."/>
            <person name="She G."/>
            <person name="Sun J."/>
            <person name="Cao H."/>
            <person name="Tong W."/>
            <person name="Gao Q."/>
            <person name="Li Y."/>
            <person name="Deng W."/>
            <person name="Jiang X."/>
            <person name="Wang W."/>
            <person name="Chen Q."/>
            <person name="Zhang S."/>
            <person name="Li H."/>
            <person name="Wu J."/>
            <person name="Wang P."/>
            <person name="Li P."/>
            <person name="Shi C."/>
            <person name="Zheng F."/>
            <person name="Jian J."/>
            <person name="Huang B."/>
            <person name="Shan D."/>
            <person name="Shi M."/>
            <person name="Fang C."/>
            <person name="Yue Y."/>
            <person name="Li F."/>
            <person name="Li D."/>
            <person name="Wei S."/>
            <person name="Han B."/>
            <person name="Jiang C."/>
            <person name="Yin Y."/>
            <person name="Xia T."/>
            <person name="Zhang Z."/>
            <person name="Bennetzen J.L."/>
            <person name="Zhao S."/>
            <person name="Wan X."/>
        </authorList>
    </citation>
    <scope>NUCLEOTIDE SEQUENCE [LARGE SCALE GENOMIC DNA]</scope>
    <source>
        <strain evidence="3">cv. Shuchazao</strain>
        <tissue evidence="2">Leaf</tissue>
    </source>
</reference>
<organism evidence="2 3">
    <name type="scientific">Camellia sinensis var. sinensis</name>
    <name type="common">China tea</name>
    <dbReference type="NCBI Taxonomy" id="542762"/>
    <lineage>
        <taxon>Eukaryota</taxon>
        <taxon>Viridiplantae</taxon>
        <taxon>Streptophyta</taxon>
        <taxon>Embryophyta</taxon>
        <taxon>Tracheophyta</taxon>
        <taxon>Spermatophyta</taxon>
        <taxon>Magnoliopsida</taxon>
        <taxon>eudicotyledons</taxon>
        <taxon>Gunneridae</taxon>
        <taxon>Pentapetalae</taxon>
        <taxon>asterids</taxon>
        <taxon>Ericales</taxon>
        <taxon>Theaceae</taxon>
        <taxon>Camellia</taxon>
    </lineage>
</organism>
<dbReference type="SUPFAM" id="SSF47954">
    <property type="entry name" value="Cyclin-like"/>
    <property type="match status" value="1"/>
</dbReference>
<evidence type="ECO:0000313" key="2">
    <source>
        <dbReference type="EMBL" id="THG23459.1"/>
    </source>
</evidence>
<dbReference type="EMBL" id="SDRB02000303">
    <property type="protein sequence ID" value="THG23459.1"/>
    <property type="molecule type" value="Genomic_DNA"/>
</dbReference>
<accession>A0A4S4F1X5</accession>
<keyword evidence="3" id="KW-1185">Reference proteome</keyword>
<feature type="domain" description="Cyclin N-terminal" evidence="1">
    <location>
        <begin position="93"/>
        <end position="132"/>
    </location>
</feature>
<evidence type="ECO:0000259" key="1">
    <source>
        <dbReference type="Pfam" id="PF00134"/>
    </source>
</evidence>
<dbReference type="STRING" id="542762.A0A4S4F1X5"/>
<sequence>MINRNIVGAYPYPGEVNKRPALNNAPSNKNHMPIPPISANRPITRKFAAKMAGKQKQPLPEEVEMENTTNKLVADIESSDKRNPLAVAEYINDIYAYYKKVESSSCVLPNYMGQQFDINERMRGILIDWLIEDQFDLQGNPSDVASFLAIGGQNRVTGARMPWEHLKHLGRDQYSRFDMGMSGNLESRS</sequence>